<sequence>MNAFNKPSSTYSLAMNDKDSKFLSFKVSNTMPKDLWIVDFDANNHMTAYSSYYLIYSTLLANTLLLLMVRTIGVAKEQVRLYYLQSMSMKASAQQDMSPSMSSMAKGGLWQRYHGQ</sequence>
<organism evidence="2 3">
    <name type="scientific">Mucuna pruriens</name>
    <name type="common">Velvet bean</name>
    <name type="synonym">Dolichos pruriens</name>
    <dbReference type="NCBI Taxonomy" id="157652"/>
    <lineage>
        <taxon>Eukaryota</taxon>
        <taxon>Viridiplantae</taxon>
        <taxon>Streptophyta</taxon>
        <taxon>Embryophyta</taxon>
        <taxon>Tracheophyta</taxon>
        <taxon>Spermatophyta</taxon>
        <taxon>Magnoliopsida</taxon>
        <taxon>eudicotyledons</taxon>
        <taxon>Gunneridae</taxon>
        <taxon>Pentapetalae</taxon>
        <taxon>rosids</taxon>
        <taxon>fabids</taxon>
        <taxon>Fabales</taxon>
        <taxon>Fabaceae</taxon>
        <taxon>Papilionoideae</taxon>
        <taxon>50 kb inversion clade</taxon>
        <taxon>NPAAA clade</taxon>
        <taxon>indigoferoid/millettioid clade</taxon>
        <taxon>Phaseoleae</taxon>
        <taxon>Mucuna</taxon>
    </lineage>
</organism>
<feature type="non-terminal residue" evidence="2">
    <location>
        <position position="1"/>
    </location>
</feature>
<keyword evidence="1" id="KW-0472">Membrane</keyword>
<dbReference type="AlphaFoldDB" id="A0A371EBJ3"/>
<keyword evidence="1" id="KW-0812">Transmembrane</keyword>
<proteinExistence type="predicted"/>
<evidence type="ECO:0000313" key="2">
    <source>
        <dbReference type="EMBL" id="RDX63393.1"/>
    </source>
</evidence>
<evidence type="ECO:0000313" key="3">
    <source>
        <dbReference type="Proteomes" id="UP000257109"/>
    </source>
</evidence>
<evidence type="ECO:0000256" key="1">
    <source>
        <dbReference type="SAM" id="Phobius"/>
    </source>
</evidence>
<name>A0A371EBJ3_MUCPR</name>
<dbReference type="EMBL" id="QJKJ01014929">
    <property type="protein sequence ID" value="RDX63393.1"/>
    <property type="molecule type" value="Genomic_DNA"/>
</dbReference>
<reference evidence="2" key="1">
    <citation type="submission" date="2018-05" db="EMBL/GenBank/DDBJ databases">
        <title>Draft genome of Mucuna pruriens seed.</title>
        <authorList>
            <person name="Nnadi N.E."/>
            <person name="Vos R."/>
            <person name="Hasami M.H."/>
            <person name="Devisetty U.K."/>
            <person name="Aguiy J.C."/>
        </authorList>
    </citation>
    <scope>NUCLEOTIDE SEQUENCE [LARGE SCALE GENOMIC DNA]</scope>
    <source>
        <strain evidence="2">JCA_2017</strain>
    </source>
</reference>
<feature type="transmembrane region" description="Helical" evidence="1">
    <location>
        <begin position="53"/>
        <end position="73"/>
    </location>
</feature>
<keyword evidence="3" id="KW-1185">Reference proteome</keyword>
<accession>A0A371EBJ3</accession>
<keyword evidence="1" id="KW-1133">Transmembrane helix</keyword>
<protein>
    <submittedName>
        <fullName evidence="2">Uncharacterized protein</fullName>
    </submittedName>
</protein>
<gene>
    <name evidence="2" type="ORF">CR513_58187</name>
</gene>
<comment type="caution">
    <text evidence="2">The sequence shown here is derived from an EMBL/GenBank/DDBJ whole genome shotgun (WGS) entry which is preliminary data.</text>
</comment>
<dbReference type="Proteomes" id="UP000257109">
    <property type="component" value="Unassembled WGS sequence"/>
</dbReference>